<sequence length="368" mass="40873">MSSKDHLYALIICGGGGTRLWPRSRNATPKQFSKLFGQDTLFQKTVKRLHGLVKPTNVFVVTTSQAYAREISKEAPALPAQNIVWEPMRRNTAIACGLGTLLVKKQDPQAVVLNFWADHLIAKEAAFQKVERVAAQAAFDHQTLVAIGVKPTHPHTGYGYIHAPKVRQKINGVPVYRLEKFTEKPDKKTARKFVASGEYYWNSGMYVWPVEFFMMALKKHSPATYQALAKVAPVLGTSRFQQVLAQAYEKAPEVSVDVAVSEKVTSALMVPAAIGWNDVGDWSAIYELSVKDKQGNAVIKYGKKGEFVGIDAKNNLVQFDDQLIVLIGVEDLVVVDTTDAVLICRRDNAQAVKKLMELLKAKQKAKYL</sequence>
<keyword evidence="5" id="KW-0547">Nucleotide-binding</keyword>
<dbReference type="PANTHER" id="PTHR46390:SF1">
    <property type="entry name" value="MANNOSE-1-PHOSPHATE GUANYLYLTRANSFERASE"/>
    <property type="match status" value="1"/>
</dbReference>
<dbReference type="Pfam" id="PF22640">
    <property type="entry name" value="ManC_GMP_beta-helix"/>
    <property type="match status" value="1"/>
</dbReference>
<dbReference type="InterPro" id="IPR051161">
    <property type="entry name" value="Mannose-6P_isomerase_type2"/>
</dbReference>
<feature type="domain" description="MannoseP isomerase/GMP-like beta-helix" evidence="9">
    <location>
        <begin position="305"/>
        <end position="358"/>
    </location>
</feature>
<evidence type="ECO:0000256" key="1">
    <source>
        <dbReference type="ARBA" id="ARBA00006115"/>
    </source>
</evidence>
<dbReference type="EC" id="2.7.7.13" evidence="2"/>
<evidence type="ECO:0000256" key="6">
    <source>
        <dbReference type="ARBA" id="ARBA00023134"/>
    </source>
</evidence>
<dbReference type="FunFam" id="3.90.550.10:FF:000046">
    <property type="entry name" value="Mannose-1-phosphate guanylyltransferase (GDP)"/>
    <property type="match status" value="1"/>
</dbReference>
<evidence type="ECO:0000256" key="3">
    <source>
        <dbReference type="ARBA" id="ARBA00022679"/>
    </source>
</evidence>
<keyword evidence="3 10" id="KW-0808">Transferase</keyword>
<evidence type="ECO:0000256" key="2">
    <source>
        <dbReference type="ARBA" id="ARBA00012387"/>
    </source>
</evidence>
<comment type="catalytic activity">
    <reaction evidence="7">
        <text>alpha-D-mannose 1-phosphate + GTP + H(+) = GDP-alpha-D-mannose + diphosphate</text>
        <dbReference type="Rhea" id="RHEA:15229"/>
        <dbReference type="ChEBI" id="CHEBI:15378"/>
        <dbReference type="ChEBI" id="CHEBI:33019"/>
        <dbReference type="ChEBI" id="CHEBI:37565"/>
        <dbReference type="ChEBI" id="CHEBI:57527"/>
        <dbReference type="ChEBI" id="CHEBI:58409"/>
        <dbReference type="EC" id="2.7.7.13"/>
    </reaction>
</comment>
<accession>A0A2M8L6F9</accession>
<dbReference type="GO" id="GO:0004475">
    <property type="term" value="F:mannose-1-phosphate guanylyltransferase (GTP) activity"/>
    <property type="evidence" value="ECO:0007669"/>
    <property type="project" value="UniProtKB-EC"/>
</dbReference>
<comment type="similarity">
    <text evidence="1">Belongs to the mannose-6-phosphate isomerase type 2 family.</text>
</comment>
<dbReference type="SUPFAM" id="SSF159283">
    <property type="entry name" value="Guanosine diphospho-D-mannose pyrophosphorylase/mannose-6-phosphate isomerase linker domain"/>
    <property type="match status" value="1"/>
</dbReference>
<comment type="caution">
    <text evidence="10">The sequence shown here is derived from an EMBL/GenBank/DDBJ whole genome shotgun (WGS) entry which is preliminary data.</text>
</comment>
<dbReference type="SUPFAM" id="SSF53448">
    <property type="entry name" value="Nucleotide-diphospho-sugar transferases"/>
    <property type="match status" value="1"/>
</dbReference>
<dbReference type="GO" id="GO:0009298">
    <property type="term" value="P:GDP-mannose biosynthetic process"/>
    <property type="evidence" value="ECO:0007669"/>
    <property type="project" value="TreeGrafter"/>
</dbReference>
<dbReference type="InterPro" id="IPR029044">
    <property type="entry name" value="Nucleotide-diphossugar_trans"/>
</dbReference>
<dbReference type="InterPro" id="IPR049577">
    <property type="entry name" value="GMPP_N"/>
</dbReference>
<dbReference type="Proteomes" id="UP000231579">
    <property type="component" value="Unassembled WGS sequence"/>
</dbReference>
<keyword evidence="4 10" id="KW-0548">Nucleotidyltransferase</keyword>
<dbReference type="InterPro" id="IPR054566">
    <property type="entry name" value="ManC/GMP-like_b-helix"/>
</dbReference>
<feature type="domain" description="Nucleotidyl transferase" evidence="8">
    <location>
        <begin position="9"/>
        <end position="293"/>
    </location>
</feature>
<dbReference type="CDD" id="cd02509">
    <property type="entry name" value="GDP-M1P_Guanylyltransferase"/>
    <property type="match status" value="1"/>
</dbReference>
<organism evidence="10 11">
    <name type="scientific">Candidatus Shapirobacteria bacterium CG10_big_fil_rev_8_21_14_0_10_48_15</name>
    <dbReference type="NCBI Taxonomy" id="1974484"/>
    <lineage>
        <taxon>Bacteria</taxon>
        <taxon>Candidatus Shapironibacteriota</taxon>
    </lineage>
</organism>
<dbReference type="InterPro" id="IPR005835">
    <property type="entry name" value="NTP_transferase_dom"/>
</dbReference>
<dbReference type="AlphaFoldDB" id="A0A2M8L6F9"/>
<evidence type="ECO:0000256" key="5">
    <source>
        <dbReference type="ARBA" id="ARBA00022741"/>
    </source>
</evidence>
<evidence type="ECO:0000256" key="4">
    <source>
        <dbReference type="ARBA" id="ARBA00022695"/>
    </source>
</evidence>
<name>A0A2M8L6F9_9BACT</name>
<dbReference type="Gene3D" id="3.90.550.10">
    <property type="entry name" value="Spore Coat Polysaccharide Biosynthesis Protein SpsA, Chain A"/>
    <property type="match status" value="1"/>
</dbReference>
<protein>
    <recommendedName>
        <fullName evidence="2">mannose-1-phosphate guanylyltransferase</fullName>
        <ecNumber evidence="2">2.7.7.13</ecNumber>
    </recommendedName>
</protein>
<evidence type="ECO:0000313" key="10">
    <source>
        <dbReference type="EMBL" id="PJE69835.1"/>
    </source>
</evidence>
<keyword evidence="6" id="KW-0342">GTP-binding</keyword>
<dbReference type="EMBL" id="PFEM01000039">
    <property type="protein sequence ID" value="PJE69835.1"/>
    <property type="molecule type" value="Genomic_DNA"/>
</dbReference>
<reference evidence="11" key="1">
    <citation type="submission" date="2017-09" db="EMBL/GenBank/DDBJ databases">
        <title>Depth-based differentiation of microbial function through sediment-hosted aquifers and enrichment of novel symbionts in the deep terrestrial subsurface.</title>
        <authorList>
            <person name="Probst A.J."/>
            <person name="Ladd B."/>
            <person name="Jarett J.K."/>
            <person name="Geller-Mcgrath D.E."/>
            <person name="Sieber C.M.K."/>
            <person name="Emerson J.B."/>
            <person name="Anantharaman K."/>
            <person name="Thomas B.C."/>
            <person name="Malmstrom R."/>
            <person name="Stieglmeier M."/>
            <person name="Klingl A."/>
            <person name="Woyke T."/>
            <person name="Ryan C.M."/>
            <person name="Banfield J.F."/>
        </authorList>
    </citation>
    <scope>NUCLEOTIDE SEQUENCE [LARGE SCALE GENOMIC DNA]</scope>
</reference>
<dbReference type="Pfam" id="PF00483">
    <property type="entry name" value="NTP_transferase"/>
    <property type="match status" value="1"/>
</dbReference>
<dbReference type="GO" id="GO:0005525">
    <property type="term" value="F:GTP binding"/>
    <property type="evidence" value="ECO:0007669"/>
    <property type="project" value="UniProtKB-KW"/>
</dbReference>
<dbReference type="PANTHER" id="PTHR46390">
    <property type="entry name" value="MANNOSE-1-PHOSPHATE GUANYLYLTRANSFERASE"/>
    <property type="match status" value="1"/>
</dbReference>
<gene>
    <name evidence="10" type="ORF">COU97_03090</name>
</gene>
<proteinExistence type="inferred from homology"/>
<evidence type="ECO:0000259" key="9">
    <source>
        <dbReference type="Pfam" id="PF22640"/>
    </source>
</evidence>
<evidence type="ECO:0000259" key="8">
    <source>
        <dbReference type="Pfam" id="PF00483"/>
    </source>
</evidence>
<evidence type="ECO:0000256" key="7">
    <source>
        <dbReference type="ARBA" id="ARBA00047343"/>
    </source>
</evidence>
<evidence type="ECO:0000313" key="11">
    <source>
        <dbReference type="Proteomes" id="UP000231579"/>
    </source>
</evidence>